<reference evidence="9 10" key="1">
    <citation type="submission" date="2019-03" db="EMBL/GenBank/DDBJ databases">
        <title>Genomic Encyclopedia of Type Strains, Phase IV (KMG-IV): sequencing the most valuable type-strain genomes for metagenomic binning, comparative biology and taxonomic classification.</title>
        <authorList>
            <person name="Goeker M."/>
        </authorList>
    </citation>
    <scope>NUCLEOTIDE SEQUENCE [LARGE SCALE GENOMIC DNA]</scope>
    <source>
        <strain evidence="9 10">DSM 100059</strain>
    </source>
</reference>
<comment type="subcellular location">
    <subcellularLocation>
        <location evidence="1">Cell membrane</location>
        <topology evidence="1">Multi-pass membrane protein</topology>
    </subcellularLocation>
</comment>
<evidence type="ECO:0000313" key="9">
    <source>
        <dbReference type="EMBL" id="TDW97172.1"/>
    </source>
</evidence>
<feature type="transmembrane region" description="Helical" evidence="6">
    <location>
        <begin position="754"/>
        <end position="774"/>
    </location>
</feature>
<feature type="transmembrane region" description="Helical" evidence="6">
    <location>
        <begin position="21"/>
        <end position="41"/>
    </location>
</feature>
<feature type="domain" description="MacB-like periplasmic core" evidence="8">
    <location>
        <begin position="20"/>
        <end position="240"/>
    </location>
</feature>
<keyword evidence="2" id="KW-1003">Cell membrane</keyword>
<evidence type="ECO:0000256" key="1">
    <source>
        <dbReference type="ARBA" id="ARBA00004651"/>
    </source>
</evidence>
<dbReference type="OrthoDB" id="5933722at2"/>
<evidence type="ECO:0000256" key="3">
    <source>
        <dbReference type="ARBA" id="ARBA00022692"/>
    </source>
</evidence>
<keyword evidence="10" id="KW-1185">Reference proteome</keyword>
<feature type="transmembrane region" description="Helical" evidence="6">
    <location>
        <begin position="786"/>
        <end position="806"/>
    </location>
</feature>
<keyword evidence="4 6" id="KW-1133">Transmembrane helix</keyword>
<feature type="transmembrane region" description="Helical" evidence="6">
    <location>
        <begin position="296"/>
        <end position="318"/>
    </location>
</feature>
<comment type="caution">
    <text evidence="9">The sequence shown here is derived from an EMBL/GenBank/DDBJ whole genome shotgun (WGS) entry which is preliminary data.</text>
</comment>
<feature type="transmembrane region" description="Helical" evidence="6">
    <location>
        <begin position="391"/>
        <end position="414"/>
    </location>
</feature>
<protein>
    <submittedName>
        <fullName evidence="9">Putative ABC transport system permease protein</fullName>
    </submittedName>
</protein>
<accession>A0A4V3GKV7</accession>
<dbReference type="GO" id="GO:0022857">
    <property type="term" value="F:transmembrane transporter activity"/>
    <property type="evidence" value="ECO:0007669"/>
    <property type="project" value="TreeGrafter"/>
</dbReference>
<dbReference type="InterPro" id="IPR050250">
    <property type="entry name" value="Macrolide_Exporter_MacB"/>
</dbReference>
<name>A0A4V3GKV7_9BACT</name>
<feature type="transmembrane region" description="Helical" evidence="6">
    <location>
        <begin position="702"/>
        <end position="726"/>
    </location>
</feature>
<evidence type="ECO:0000256" key="4">
    <source>
        <dbReference type="ARBA" id="ARBA00022989"/>
    </source>
</evidence>
<dbReference type="EMBL" id="SODV01000002">
    <property type="protein sequence ID" value="TDW97172.1"/>
    <property type="molecule type" value="Genomic_DNA"/>
</dbReference>
<organism evidence="9 10">
    <name type="scientific">Dinghuibacter silviterrae</name>
    <dbReference type="NCBI Taxonomy" id="1539049"/>
    <lineage>
        <taxon>Bacteria</taxon>
        <taxon>Pseudomonadati</taxon>
        <taxon>Bacteroidota</taxon>
        <taxon>Chitinophagia</taxon>
        <taxon>Chitinophagales</taxon>
        <taxon>Chitinophagaceae</taxon>
        <taxon>Dinghuibacter</taxon>
    </lineage>
</organism>
<dbReference type="GO" id="GO:0005886">
    <property type="term" value="C:plasma membrane"/>
    <property type="evidence" value="ECO:0007669"/>
    <property type="project" value="UniProtKB-SubCell"/>
</dbReference>
<feature type="transmembrane region" description="Helical" evidence="6">
    <location>
        <begin position="435"/>
        <end position="459"/>
    </location>
</feature>
<dbReference type="Pfam" id="PF12704">
    <property type="entry name" value="MacB_PCD"/>
    <property type="match status" value="1"/>
</dbReference>
<evidence type="ECO:0000313" key="10">
    <source>
        <dbReference type="Proteomes" id="UP000294498"/>
    </source>
</evidence>
<dbReference type="RefSeq" id="WP_133998919.1">
    <property type="nucleotide sequence ID" value="NZ_SODV01000002.1"/>
</dbReference>
<dbReference type="PANTHER" id="PTHR30572">
    <property type="entry name" value="MEMBRANE COMPONENT OF TRANSPORTER-RELATED"/>
    <property type="match status" value="1"/>
</dbReference>
<dbReference type="InterPro" id="IPR025857">
    <property type="entry name" value="MacB_PCD"/>
</dbReference>
<gene>
    <name evidence="9" type="ORF">EDB95_5016</name>
</gene>
<feature type="domain" description="ABC3 transporter permease C-terminal" evidence="7">
    <location>
        <begin position="704"/>
        <end position="815"/>
    </location>
</feature>
<keyword evidence="5 6" id="KW-0472">Membrane</keyword>
<feature type="transmembrane region" description="Helical" evidence="6">
    <location>
        <begin position="352"/>
        <end position="371"/>
    </location>
</feature>
<evidence type="ECO:0000259" key="7">
    <source>
        <dbReference type="Pfam" id="PF02687"/>
    </source>
</evidence>
<keyword evidence="3 6" id="KW-0812">Transmembrane</keyword>
<dbReference type="PANTHER" id="PTHR30572:SF18">
    <property type="entry name" value="ABC-TYPE MACROLIDE FAMILY EXPORT SYSTEM PERMEASE COMPONENT 2"/>
    <property type="match status" value="1"/>
</dbReference>
<feature type="domain" description="ABC3 transporter permease C-terminal" evidence="7">
    <location>
        <begin position="302"/>
        <end position="419"/>
    </location>
</feature>
<evidence type="ECO:0000256" key="2">
    <source>
        <dbReference type="ARBA" id="ARBA00022475"/>
    </source>
</evidence>
<dbReference type="Proteomes" id="UP000294498">
    <property type="component" value="Unassembled WGS sequence"/>
</dbReference>
<evidence type="ECO:0000256" key="5">
    <source>
        <dbReference type="ARBA" id="ARBA00023136"/>
    </source>
</evidence>
<sequence>MFRNYLKIAFRSLSKSKGFTALNIIGLASGLGVCLLIVLYVTDELSYDRYNVNADRIYRVDEDAYINNTRFVSANTSKFFGPALVASYPEIQQMVRFRNTGDLFVRKGDDHVLDHHFTFADSTIFKVFTLPMIAGDPNTALNNPGSIVIDESAARRYFNSTDVIGRTLEVGYKNKPLKITGVIRDMPEQSQFHFSFIRPLREAYTFNDPSDNDWLSSNYYTYILVRPGTTRAEAQKDVDAVVNLNVGRALQEMFHASVTDLGKAGNHFRYPIFPLTDVHLYSNMSYELEANSNIQFVYIFSVIAVLILLIACVNFMNLSTARSANRAKEVGIRKVTGSTKGHLIIQFLTESILLSLFSLALALCIAVLLLPMFNQLAGKSLHPNVLFSGRFLPILILLVLVVGCLAGSYPAFYLSSFQPIHVLKGKIAAGFKSSWLRSSLVVFQFFISIGLVVSTLVIYRQLHYIRNKEVGFNRDQVLVLHNIGSLGQEGTTNLRKDLLTLAGVTDATVTNDIPTAGGDQYQQPGWFQDASLDARKATFMTTLRVDDHYVPTLGMQIVKGRNFDLAQFPTDSTAIILNEAAVAMLGVKDPFNLLLYNRADEVNPDRDDSTAHFKHIAFHVIGVVKDFNYNSMHDKIHPLVMIANTFIWNTMAVRFHTKDVFSLLRQVESKVHAAKQGLPFNYTFMDNDFDRLYHAEQQTGQVFITFAVFAILIACLGLFGLATYAAEQRTKEIGIRKVLGASVNSIVGLLSREFTILVGIAALIAFPAAWWGMYKWLETFAYRTEISWWIFVVAGAAALIIALLTVSIQTIRAALANPIKSLRSE</sequence>
<evidence type="ECO:0000259" key="8">
    <source>
        <dbReference type="Pfam" id="PF12704"/>
    </source>
</evidence>
<proteinExistence type="predicted"/>
<evidence type="ECO:0000256" key="6">
    <source>
        <dbReference type="SAM" id="Phobius"/>
    </source>
</evidence>
<dbReference type="Pfam" id="PF02687">
    <property type="entry name" value="FtsX"/>
    <property type="match status" value="2"/>
</dbReference>
<dbReference type="AlphaFoldDB" id="A0A4V3GKV7"/>
<dbReference type="InterPro" id="IPR003838">
    <property type="entry name" value="ABC3_permease_C"/>
</dbReference>